<gene>
    <name evidence="4" type="primary">LOC111357361</name>
</gene>
<dbReference type="Proteomes" id="UP000301870">
    <property type="component" value="Chromosome 25"/>
</dbReference>
<name>A0A9J7IYD7_SPOLT</name>
<dbReference type="OrthoDB" id="9990834at2759"/>
<dbReference type="PANTHER" id="PTHR16043:SF1">
    <property type="entry name" value="DALR ANTICODON-BINDING DOMAIN-CONTAINING PROTEIN 3"/>
    <property type="match status" value="1"/>
</dbReference>
<dbReference type="PANTHER" id="PTHR16043">
    <property type="entry name" value="DALRD3 PROTEIN"/>
    <property type="match status" value="1"/>
</dbReference>
<dbReference type="GO" id="GO:0006420">
    <property type="term" value="P:arginyl-tRNA aminoacylation"/>
    <property type="evidence" value="ECO:0007669"/>
    <property type="project" value="InterPro"/>
</dbReference>
<dbReference type="SMART" id="SM00836">
    <property type="entry name" value="DALR_1"/>
    <property type="match status" value="1"/>
</dbReference>
<dbReference type="GO" id="GO:0005524">
    <property type="term" value="F:ATP binding"/>
    <property type="evidence" value="ECO:0007669"/>
    <property type="project" value="InterPro"/>
</dbReference>
<evidence type="ECO:0000313" key="3">
    <source>
        <dbReference type="Proteomes" id="UP000301870"/>
    </source>
</evidence>
<dbReference type="Pfam" id="PF05746">
    <property type="entry name" value="DALR_1"/>
    <property type="match status" value="1"/>
</dbReference>
<accession>A0A9J7IYD7</accession>
<dbReference type="GO" id="GO:0004814">
    <property type="term" value="F:arginine-tRNA ligase activity"/>
    <property type="evidence" value="ECO:0007669"/>
    <property type="project" value="InterPro"/>
</dbReference>
<feature type="domain" description="DALR anticodon binding" evidence="2">
    <location>
        <begin position="278"/>
        <end position="382"/>
    </location>
</feature>
<dbReference type="InterPro" id="IPR008909">
    <property type="entry name" value="DALR_anticod-bd"/>
</dbReference>
<dbReference type="InterPro" id="IPR009080">
    <property type="entry name" value="tRNAsynth_Ia_anticodon-bd"/>
</dbReference>
<dbReference type="GO" id="GO:0000049">
    <property type="term" value="F:tRNA binding"/>
    <property type="evidence" value="ECO:0007669"/>
    <property type="project" value="TreeGrafter"/>
</dbReference>
<sequence length="434" mass="49197">MIESALNNFSDKLFLYLTGKSKDPRSLLVKKHNENFHTHGDYSFPNSLKSWHEYVDCDQEADHETLTLLQAIGKECKDIINESKKWDLAVQKAKEEKGRIYLFLDRPKAIRAGLAEGLRNNAELSEKLNESASEVQLDTSCDKESDLTSLRAKYVCNVVKKLCTLSNVNSPVIVTSKSSTTCEGCHRVLCGTVLNSKTGAKEVTIRAEDFIRLRQDEMTLIAQHKYGVRVSTDTKWKEFLSHLGESAASFELLQTKPSGAVKINFDCSAGSSKGASFILYNCARLETIIRTYNDKVSDGTYPELPPFDEVDFSLLVQEDEWHLIFNYILGLPSLLNNSVEFNNRVCEFRPHQICSYLCSMVRIFSQYYRKTRILVCTLLQKLSTDTRRVYRRTKSPAPAAGGRRPRNRRAAGPLITSWKKTGMIQVSSNVFRKS</sequence>
<dbReference type="AlphaFoldDB" id="A0A9J7IYD7"/>
<evidence type="ECO:0000259" key="2">
    <source>
        <dbReference type="SMART" id="SM00836"/>
    </source>
</evidence>
<keyword evidence="3" id="KW-1185">Reference proteome</keyword>
<dbReference type="Gene3D" id="1.10.730.10">
    <property type="entry name" value="Isoleucyl-tRNA Synthetase, Domain 1"/>
    <property type="match status" value="1"/>
</dbReference>
<dbReference type="InterPro" id="IPR037380">
    <property type="entry name" value="DALRD3"/>
</dbReference>
<dbReference type="RefSeq" id="XP_022827765.1">
    <property type="nucleotide sequence ID" value="XM_022971997.1"/>
</dbReference>
<organism evidence="3 4">
    <name type="scientific">Spodoptera litura</name>
    <name type="common">Asian cotton leafworm</name>
    <dbReference type="NCBI Taxonomy" id="69820"/>
    <lineage>
        <taxon>Eukaryota</taxon>
        <taxon>Metazoa</taxon>
        <taxon>Ecdysozoa</taxon>
        <taxon>Arthropoda</taxon>
        <taxon>Hexapoda</taxon>
        <taxon>Insecta</taxon>
        <taxon>Pterygota</taxon>
        <taxon>Neoptera</taxon>
        <taxon>Endopterygota</taxon>
        <taxon>Lepidoptera</taxon>
        <taxon>Glossata</taxon>
        <taxon>Ditrysia</taxon>
        <taxon>Noctuoidea</taxon>
        <taxon>Noctuidae</taxon>
        <taxon>Amphipyrinae</taxon>
        <taxon>Spodoptera</taxon>
    </lineage>
</organism>
<evidence type="ECO:0000313" key="4">
    <source>
        <dbReference type="RefSeq" id="XP_022827765.1"/>
    </source>
</evidence>
<dbReference type="GeneID" id="111357361"/>
<dbReference type="KEGG" id="sliu:111357361"/>
<proteinExistence type="predicted"/>
<dbReference type="GO" id="GO:0106217">
    <property type="term" value="P:tRNA C3-cytosine methylation"/>
    <property type="evidence" value="ECO:0007669"/>
    <property type="project" value="TreeGrafter"/>
</dbReference>
<evidence type="ECO:0000256" key="1">
    <source>
        <dbReference type="SAM" id="MobiDB-lite"/>
    </source>
</evidence>
<dbReference type="SUPFAM" id="SSF47323">
    <property type="entry name" value="Anticodon-binding domain of a subclass of class I aminoacyl-tRNA synthetases"/>
    <property type="match status" value="1"/>
</dbReference>
<reference evidence="4" key="1">
    <citation type="submission" date="2025-08" db="UniProtKB">
        <authorList>
            <consortium name="RefSeq"/>
        </authorList>
    </citation>
    <scope>IDENTIFICATION</scope>
    <source>
        <strain evidence="4">Ishihara</strain>
        <tissue evidence="4">Whole body</tissue>
    </source>
</reference>
<protein>
    <submittedName>
        <fullName evidence="4">Uncharacterized protein LOC111357361 isoform X1</fullName>
    </submittedName>
</protein>
<feature type="region of interest" description="Disordered" evidence="1">
    <location>
        <begin position="391"/>
        <end position="411"/>
    </location>
</feature>